<dbReference type="Proteomes" id="UP000799777">
    <property type="component" value="Unassembled WGS sequence"/>
</dbReference>
<reference evidence="6" key="1">
    <citation type="journal article" date="2020" name="Stud. Mycol.">
        <title>101 Dothideomycetes genomes: a test case for predicting lifestyles and emergence of pathogens.</title>
        <authorList>
            <person name="Haridas S."/>
            <person name="Albert R."/>
            <person name="Binder M."/>
            <person name="Bloem J."/>
            <person name="Labutti K."/>
            <person name="Salamov A."/>
            <person name="Andreopoulos B."/>
            <person name="Baker S."/>
            <person name="Barry K."/>
            <person name="Bills G."/>
            <person name="Bluhm B."/>
            <person name="Cannon C."/>
            <person name="Castanera R."/>
            <person name="Culley D."/>
            <person name="Daum C."/>
            <person name="Ezra D."/>
            <person name="Gonzalez J."/>
            <person name="Henrissat B."/>
            <person name="Kuo A."/>
            <person name="Liang C."/>
            <person name="Lipzen A."/>
            <person name="Lutzoni F."/>
            <person name="Magnuson J."/>
            <person name="Mondo S."/>
            <person name="Nolan M."/>
            <person name="Ohm R."/>
            <person name="Pangilinan J."/>
            <person name="Park H.-J."/>
            <person name="Ramirez L."/>
            <person name="Alfaro M."/>
            <person name="Sun H."/>
            <person name="Tritt A."/>
            <person name="Yoshinaga Y."/>
            <person name="Zwiers L.-H."/>
            <person name="Turgeon B."/>
            <person name="Goodwin S."/>
            <person name="Spatafora J."/>
            <person name="Crous P."/>
            <person name="Grigoriev I."/>
        </authorList>
    </citation>
    <scope>NUCLEOTIDE SEQUENCE</scope>
    <source>
        <strain evidence="6">CBS 110217</strain>
    </source>
</reference>
<dbReference type="InterPro" id="IPR036866">
    <property type="entry name" value="RibonucZ/Hydroxyglut_hydro"/>
</dbReference>
<evidence type="ECO:0000256" key="3">
    <source>
        <dbReference type="ARBA" id="ARBA00022801"/>
    </source>
</evidence>
<name>A0A9P4LKZ3_9PLEO</name>
<proteinExistence type="inferred from homology"/>
<comment type="caution">
    <text evidence="6">The sequence shown here is derived from an EMBL/GenBank/DDBJ whole genome shotgun (WGS) entry which is preliminary data.</text>
</comment>
<keyword evidence="3" id="KW-0378">Hydrolase</keyword>
<comment type="similarity">
    <text evidence="1">Belongs to the metallo-beta-lactamase superfamily.</text>
</comment>
<dbReference type="OrthoDB" id="10250730at2759"/>
<accession>A0A9P4LKZ3</accession>
<organism evidence="6 7">
    <name type="scientific">Setomelanomma holmii</name>
    <dbReference type="NCBI Taxonomy" id="210430"/>
    <lineage>
        <taxon>Eukaryota</taxon>
        <taxon>Fungi</taxon>
        <taxon>Dikarya</taxon>
        <taxon>Ascomycota</taxon>
        <taxon>Pezizomycotina</taxon>
        <taxon>Dothideomycetes</taxon>
        <taxon>Pleosporomycetidae</taxon>
        <taxon>Pleosporales</taxon>
        <taxon>Pleosporineae</taxon>
        <taxon>Phaeosphaeriaceae</taxon>
        <taxon>Setomelanomma</taxon>
    </lineage>
</organism>
<keyword evidence="7" id="KW-1185">Reference proteome</keyword>
<dbReference type="GO" id="GO:0016787">
    <property type="term" value="F:hydrolase activity"/>
    <property type="evidence" value="ECO:0007669"/>
    <property type="project" value="UniProtKB-KW"/>
</dbReference>
<evidence type="ECO:0000313" key="7">
    <source>
        <dbReference type="Proteomes" id="UP000799777"/>
    </source>
</evidence>
<keyword evidence="2" id="KW-0479">Metal-binding</keyword>
<gene>
    <name evidence="6" type="ORF">EK21DRAFT_70518</name>
</gene>
<dbReference type="PANTHER" id="PTHR42978:SF4">
    <property type="entry name" value="METALLO-BETA-LACTAMASE DOMAIN-CONTAINING PROTEIN"/>
    <property type="match status" value="1"/>
</dbReference>
<protein>
    <submittedName>
        <fullName evidence="6">Metallo-hydrolase/oxidoreductase</fullName>
    </submittedName>
</protein>
<dbReference type="EMBL" id="ML978217">
    <property type="protein sequence ID" value="KAF2028142.1"/>
    <property type="molecule type" value="Genomic_DNA"/>
</dbReference>
<keyword evidence="4" id="KW-0862">Zinc</keyword>
<evidence type="ECO:0000256" key="2">
    <source>
        <dbReference type="ARBA" id="ARBA00022723"/>
    </source>
</evidence>
<sequence>MEGDSLIDDSNLPSADAYVELSLLDGGSFIGDWSKVHAGTSGKYRMYDWAFHIVHNGRHLLWDLGLDEDRSKYTPWVNRYMLDEVNHVGPRRALVAQLDERGVRPGDIDAVLFSHAHWDHCRPIRDVFPQATAKFGPGTREGCSPGHLKDPDMQWDGRYFDPECATERWEELEGPWQQFGPFDKAMDYFGDGSFWVVQAPGHMPGNCLAIARLQSGQWICLGSDCCHSRELLDGTSEIAEFCVPRIGKISLHADIVAARSTISKIRLLESVHGVRTVLAHDVSWIKEGTDEVLLALLDKHMAASRGRILAGEIP</sequence>
<dbReference type="InterPro" id="IPR001279">
    <property type="entry name" value="Metallo-B-lactamas"/>
</dbReference>
<feature type="domain" description="Metallo-beta-lactamase" evidence="5">
    <location>
        <begin position="53"/>
        <end position="121"/>
    </location>
</feature>
<dbReference type="PANTHER" id="PTHR42978">
    <property type="entry name" value="QUORUM-QUENCHING LACTONASE YTNP-RELATED-RELATED"/>
    <property type="match status" value="1"/>
</dbReference>
<dbReference type="InterPro" id="IPR051013">
    <property type="entry name" value="MBL_superfamily_lactonases"/>
</dbReference>
<dbReference type="Pfam" id="PF00753">
    <property type="entry name" value="Lactamase_B"/>
    <property type="match status" value="1"/>
</dbReference>
<dbReference type="GO" id="GO:0046872">
    <property type="term" value="F:metal ion binding"/>
    <property type="evidence" value="ECO:0007669"/>
    <property type="project" value="UniProtKB-KW"/>
</dbReference>
<evidence type="ECO:0000256" key="4">
    <source>
        <dbReference type="ARBA" id="ARBA00022833"/>
    </source>
</evidence>
<dbReference type="CDD" id="cd07730">
    <property type="entry name" value="metallo-hydrolase-like_MBL-fold"/>
    <property type="match status" value="1"/>
</dbReference>
<dbReference type="AlphaFoldDB" id="A0A9P4LKZ3"/>
<evidence type="ECO:0000259" key="5">
    <source>
        <dbReference type="Pfam" id="PF00753"/>
    </source>
</evidence>
<dbReference type="Gene3D" id="3.60.15.10">
    <property type="entry name" value="Ribonuclease Z/Hydroxyacylglutathione hydrolase-like"/>
    <property type="match status" value="1"/>
</dbReference>
<dbReference type="SUPFAM" id="SSF56281">
    <property type="entry name" value="Metallo-hydrolase/oxidoreductase"/>
    <property type="match status" value="1"/>
</dbReference>
<evidence type="ECO:0000256" key="1">
    <source>
        <dbReference type="ARBA" id="ARBA00007749"/>
    </source>
</evidence>
<evidence type="ECO:0000313" key="6">
    <source>
        <dbReference type="EMBL" id="KAF2028142.1"/>
    </source>
</evidence>